<dbReference type="Gene3D" id="3.30.300.20">
    <property type="match status" value="1"/>
</dbReference>
<evidence type="ECO:0000313" key="2">
    <source>
        <dbReference type="Proteomes" id="UP001499882"/>
    </source>
</evidence>
<dbReference type="InterPro" id="IPR015946">
    <property type="entry name" value="KH_dom-like_a/b"/>
</dbReference>
<sequence>MSGYDYASAITGCTTEVQGRFALRGSSFELLADGSVASGGPGRAPGPLDLLVSALVANMLNVLRDGTLSDLQPADDEEVDREVQVRARVSRYPAGRLKVGRLLVEVLVGDLGPAEAEELLQEYRRGCRVLPALETVLDVELCASSPSDAAA</sequence>
<comment type="caution">
    <text evidence="1">The sequence shown here is derived from an EMBL/GenBank/DDBJ whole genome shotgun (WGS) entry which is preliminary data.</text>
</comment>
<organism evidence="1 2">
    <name type="scientific">Nocardioides endophyticus</name>
    <dbReference type="NCBI Taxonomy" id="1353775"/>
    <lineage>
        <taxon>Bacteria</taxon>
        <taxon>Bacillati</taxon>
        <taxon>Actinomycetota</taxon>
        <taxon>Actinomycetes</taxon>
        <taxon>Propionibacteriales</taxon>
        <taxon>Nocardioidaceae</taxon>
        <taxon>Nocardioides</taxon>
    </lineage>
</organism>
<keyword evidence="2" id="KW-1185">Reference proteome</keyword>
<name>A0ABP8YFF7_9ACTN</name>
<dbReference type="InterPro" id="IPR036102">
    <property type="entry name" value="OsmC/Ohrsf"/>
</dbReference>
<gene>
    <name evidence="1" type="ORF">GCM10023350_08410</name>
</gene>
<dbReference type="EMBL" id="BAABKN010000005">
    <property type="protein sequence ID" value="GAA4727692.1"/>
    <property type="molecule type" value="Genomic_DNA"/>
</dbReference>
<protein>
    <recommendedName>
        <fullName evidence="3">OsmC family peroxiredoxin</fullName>
    </recommendedName>
</protein>
<dbReference type="SUPFAM" id="SSF82784">
    <property type="entry name" value="OsmC-like"/>
    <property type="match status" value="1"/>
</dbReference>
<dbReference type="Proteomes" id="UP001499882">
    <property type="component" value="Unassembled WGS sequence"/>
</dbReference>
<reference evidence="2" key="1">
    <citation type="journal article" date="2019" name="Int. J. Syst. Evol. Microbiol.">
        <title>The Global Catalogue of Microorganisms (GCM) 10K type strain sequencing project: providing services to taxonomists for standard genome sequencing and annotation.</title>
        <authorList>
            <consortium name="The Broad Institute Genomics Platform"/>
            <consortium name="The Broad Institute Genome Sequencing Center for Infectious Disease"/>
            <person name="Wu L."/>
            <person name="Ma J."/>
        </authorList>
    </citation>
    <scope>NUCLEOTIDE SEQUENCE [LARGE SCALE GENOMIC DNA]</scope>
    <source>
        <strain evidence="2">JCM 18532</strain>
    </source>
</reference>
<accession>A0ABP8YFF7</accession>
<dbReference type="RefSeq" id="WP_345525336.1">
    <property type="nucleotide sequence ID" value="NZ_BAABKN010000005.1"/>
</dbReference>
<evidence type="ECO:0008006" key="3">
    <source>
        <dbReference type="Google" id="ProtNLM"/>
    </source>
</evidence>
<evidence type="ECO:0000313" key="1">
    <source>
        <dbReference type="EMBL" id="GAA4727692.1"/>
    </source>
</evidence>
<proteinExistence type="predicted"/>